<dbReference type="PANTHER" id="PTHR36848">
    <property type="entry name" value="DNA-BINDING PROTEIN (PUTATIVE SECRETED PROTEIN)-RELATED"/>
    <property type="match status" value="1"/>
</dbReference>
<name>A0A9D1YMI6_9FIRM</name>
<dbReference type="Proteomes" id="UP000824007">
    <property type="component" value="Unassembled WGS sequence"/>
</dbReference>
<evidence type="ECO:0000256" key="1">
    <source>
        <dbReference type="SAM" id="MobiDB-lite"/>
    </source>
</evidence>
<evidence type="ECO:0000313" key="2">
    <source>
        <dbReference type="EMBL" id="HIY59645.1"/>
    </source>
</evidence>
<dbReference type="PANTHER" id="PTHR36848:SF2">
    <property type="entry name" value="SECRETED PROTEIN"/>
    <property type="match status" value="1"/>
</dbReference>
<reference evidence="2" key="1">
    <citation type="journal article" date="2021" name="PeerJ">
        <title>Extensive microbial diversity within the chicken gut microbiome revealed by metagenomics and culture.</title>
        <authorList>
            <person name="Gilroy R."/>
            <person name="Ravi A."/>
            <person name="Getino M."/>
            <person name="Pursley I."/>
            <person name="Horton D.L."/>
            <person name="Alikhan N.F."/>
            <person name="Baker D."/>
            <person name="Gharbi K."/>
            <person name="Hall N."/>
            <person name="Watson M."/>
            <person name="Adriaenssens E.M."/>
            <person name="Foster-Nyarko E."/>
            <person name="Jarju S."/>
            <person name="Secka A."/>
            <person name="Antonio M."/>
            <person name="Oren A."/>
            <person name="Chaudhuri R.R."/>
            <person name="La Ragione R."/>
            <person name="Hildebrand F."/>
            <person name="Pallen M.J."/>
        </authorList>
    </citation>
    <scope>NUCLEOTIDE SEQUENCE</scope>
    <source>
        <strain evidence="2">ChiSxjej3B15-24422</strain>
    </source>
</reference>
<organism evidence="2 3">
    <name type="scientific">Candidatus Eisenbergiella pullistercoris</name>
    <dbReference type="NCBI Taxonomy" id="2838555"/>
    <lineage>
        <taxon>Bacteria</taxon>
        <taxon>Bacillati</taxon>
        <taxon>Bacillota</taxon>
        <taxon>Clostridia</taxon>
        <taxon>Lachnospirales</taxon>
        <taxon>Lachnospiraceae</taxon>
        <taxon>Eisenbergiella</taxon>
    </lineage>
</organism>
<dbReference type="InterPro" id="IPR053161">
    <property type="entry name" value="Ulvan_degrading_GH"/>
</dbReference>
<dbReference type="EMBL" id="DXDD01000040">
    <property type="protein sequence ID" value="HIY59645.1"/>
    <property type="molecule type" value="Genomic_DNA"/>
</dbReference>
<reference evidence="2" key="2">
    <citation type="submission" date="2021-04" db="EMBL/GenBank/DDBJ databases">
        <authorList>
            <person name="Gilroy R."/>
        </authorList>
    </citation>
    <scope>NUCLEOTIDE SEQUENCE</scope>
    <source>
        <strain evidence="2">ChiSxjej3B15-24422</strain>
    </source>
</reference>
<evidence type="ECO:0000313" key="3">
    <source>
        <dbReference type="Proteomes" id="UP000824007"/>
    </source>
</evidence>
<feature type="region of interest" description="Disordered" evidence="1">
    <location>
        <begin position="1"/>
        <end position="42"/>
    </location>
</feature>
<dbReference type="AlphaFoldDB" id="A0A9D1YMI6"/>
<accession>A0A9D1YMI6</accession>
<comment type="caution">
    <text evidence="2">The sequence shown here is derived from an EMBL/GenBank/DDBJ whole genome shotgun (WGS) entry which is preliminary data.</text>
</comment>
<proteinExistence type="predicted"/>
<protein>
    <submittedName>
        <fullName evidence="2">Uncharacterized protein</fullName>
    </submittedName>
</protein>
<feature type="compositionally biased region" description="Basic and acidic residues" evidence="1">
    <location>
        <begin position="1"/>
        <end position="38"/>
    </location>
</feature>
<gene>
    <name evidence="2" type="ORF">H9831_03025</name>
</gene>
<sequence length="786" mass="88548">MAEKAKEKAGGEMAEKAKEKAGGKMAERTVEKTSEKKGSRQLLRAIENPPEEFTPVPFWFFNDRPDEGKILRELKDYKEKGVDAIVLHPRIGIPEDIPYLSETYFQAVRFIVKSADSLGMKIVLYDEGMYPSGSAHGMVVAENPDYASKGITLSDKPEGGEEITEFSDGKYLVYGFTGGTIRGIHFGEDDGEAGAPKSADILNPDAVDAFIRLTHDRYYEELKEYFGNTVVAFFTDEPCALGRNAAAYREWVPGLERELSEGGGSLPELEGLFTGEENRTTALYRRLIKKHLRETFYARLSRWCEGHGIALMGHPEASDDVEEELYFQIPGQDLIMRRVAPETGGLLEFDSVQAKLCADIARHLGRRRNANECFGVCSRRPYDWHFTGRDMVWYINWLTIRGVNLLVPHAFYYSTDGKRKEERPPDVGPANIWWPHYRRLSDYVKRLSFLMTDSVNGARIAVLCDNNRVPYRETACLYENQTEFNYLPIALLPECRVRDGRLCIREYAYDAVLDVRDFLAEDPDRKKMLSGVRVVRSAQELTGEPTGAEGEKRRAYGFRSVLTDAACPGLRAVRLEKWGTVMYLLSNEGTENIRTEVTVAERGGLLLADLWTGKAYRAASRQTENGTAFPLALRSCQVLLAAAEREEACAAAAEPAETAAGSEMTGRERTVQAETERFPAQLLQEPEDWTDRFVLTERSENRAVYEYRFRKETRAQERFLVRGEEMAECFCNGKSAGVSFFGPHVFEIGKLLQNGENAENEVRLIFTGSAANVYEHAGLPYGIDVP</sequence>